<dbReference type="KEGG" id="vg:26622707"/>
<keyword evidence="1" id="KW-1133">Transmembrane helix</keyword>
<dbReference type="GeneID" id="26622707"/>
<proteinExistence type="predicted"/>
<feature type="transmembrane region" description="Helical" evidence="1">
    <location>
        <begin position="35"/>
        <end position="56"/>
    </location>
</feature>
<evidence type="ECO:0000256" key="1">
    <source>
        <dbReference type="SAM" id="Phobius"/>
    </source>
</evidence>
<dbReference type="EMBL" id="KP890823">
    <property type="protein sequence ID" value="AKA62025.1"/>
    <property type="molecule type" value="Genomic_DNA"/>
</dbReference>
<sequence>MKLNIGFLQILTLIFVVLKLVGTITWSWWWVLSPLWIPASILLIIIVITTIAALIVKS</sequence>
<keyword evidence="3" id="KW-1185">Reference proteome</keyword>
<reference evidence="2 3" key="1">
    <citation type="submission" date="2015-03" db="EMBL/GenBank/DDBJ databases">
        <authorList>
            <person name="Melo L.D.R."/>
            <person name="Veiga P."/>
            <person name="Cerca N."/>
            <person name="Kropinski A.M."/>
            <person name="Azeredo J."/>
            <person name="Almeida C."/>
            <person name="Sillankorva S."/>
        </authorList>
    </citation>
    <scope>NUCLEOTIDE SEQUENCE [LARGE SCALE GENOMIC DNA]</scope>
</reference>
<name>A0A0G2SSX2_9CAUD</name>
<accession>A0A0G2SSX2</accession>
<protein>
    <submittedName>
        <fullName evidence="2">Putative membrane protein</fullName>
    </submittedName>
</protein>
<dbReference type="Proteomes" id="UP000202749">
    <property type="component" value="Segment"/>
</dbReference>
<keyword evidence="1" id="KW-0812">Transmembrane</keyword>
<gene>
    <name evidence="2" type="ORF">Pm5461_159</name>
</gene>
<organism evidence="2 3">
    <name type="scientific">Proteus phage vB_PmiM_Pm5461</name>
    <dbReference type="NCBI Taxonomy" id="1636250"/>
    <lineage>
        <taxon>Viruses</taxon>
        <taxon>Duplodnaviria</taxon>
        <taxon>Heunggongvirae</taxon>
        <taxon>Uroviricota</taxon>
        <taxon>Caudoviricetes</taxon>
        <taxon>Pantevenvirales</taxon>
        <taxon>Straboviridae</taxon>
        <taxon>Bragavirus</taxon>
        <taxon>Bragavirus pm5461</taxon>
    </lineage>
</organism>
<evidence type="ECO:0000313" key="2">
    <source>
        <dbReference type="EMBL" id="AKA62025.1"/>
    </source>
</evidence>
<feature type="transmembrane region" description="Helical" evidence="1">
    <location>
        <begin position="7"/>
        <end position="29"/>
    </location>
</feature>
<keyword evidence="1" id="KW-0472">Membrane</keyword>
<evidence type="ECO:0000313" key="3">
    <source>
        <dbReference type="Proteomes" id="UP000202749"/>
    </source>
</evidence>
<dbReference type="RefSeq" id="YP_009195581.1">
    <property type="nucleotide sequence ID" value="NC_028762.1"/>
</dbReference>